<evidence type="ECO:0000313" key="2">
    <source>
        <dbReference type="Proteomes" id="UP000254134"/>
    </source>
</evidence>
<protein>
    <recommendedName>
        <fullName evidence="3">Zinc-finger</fullName>
    </recommendedName>
</protein>
<dbReference type="EMBL" id="QQZY01000002">
    <property type="protein sequence ID" value="RDI75376.1"/>
    <property type="molecule type" value="Genomic_DNA"/>
</dbReference>
<organism evidence="1 2">
    <name type="scientific">Gaiella occulta</name>
    <dbReference type="NCBI Taxonomy" id="1002870"/>
    <lineage>
        <taxon>Bacteria</taxon>
        <taxon>Bacillati</taxon>
        <taxon>Actinomycetota</taxon>
        <taxon>Thermoleophilia</taxon>
        <taxon>Gaiellales</taxon>
        <taxon>Gaiellaceae</taxon>
        <taxon>Gaiella</taxon>
    </lineage>
</organism>
<name>A0A7M2YZ46_9ACTN</name>
<proteinExistence type="predicted"/>
<gene>
    <name evidence="1" type="ORF">Gocc_1174</name>
</gene>
<reference evidence="2" key="2">
    <citation type="journal article" date="2019" name="MicrobiologyOpen">
        <title>High-quality draft genome sequence of Gaiella occulta isolated from a 150 meter deep mineral water borehole and comparison with the genome sequences of other deep-branching lineages of the phylum Actinobacteria.</title>
        <authorList>
            <person name="Severino R."/>
            <person name="Froufe H.J.C."/>
            <person name="Barroso C."/>
            <person name="Albuquerque L."/>
            <person name="Lobo-da-Cunha A."/>
            <person name="da Costa M.S."/>
            <person name="Egas C."/>
        </authorList>
    </citation>
    <scope>NUCLEOTIDE SEQUENCE [LARGE SCALE GENOMIC DNA]</scope>
    <source>
        <strain evidence="2">F2-233</strain>
    </source>
</reference>
<dbReference type="OrthoDB" id="5197868at2"/>
<evidence type="ECO:0000313" key="1">
    <source>
        <dbReference type="EMBL" id="RDI75376.1"/>
    </source>
</evidence>
<dbReference type="Proteomes" id="UP000254134">
    <property type="component" value="Unassembled WGS sequence"/>
</dbReference>
<evidence type="ECO:0008006" key="3">
    <source>
        <dbReference type="Google" id="ProtNLM"/>
    </source>
</evidence>
<dbReference type="RefSeq" id="WP_114795585.1">
    <property type="nucleotide sequence ID" value="NZ_QQZY01000002.1"/>
</dbReference>
<keyword evidence="2" id="KW-1185">Reference proteome</keyword>
<sequence length="167" mass="17700">MTHDQLPHACERARRWAALAPDAELSTLETRLLHAHTARCPRCARVAADIQAFTNAVRTAPQEPPPAAIGLYAAARRRPLCRRVPGLGLAGRVAAVAAVGVVGFTLGTRSPGEVPSVAAPRPIFITPSELASADAEVRELRAFRRSALLSETPAAPRLGKRPGSQPL</sequence>
<accession>A0A7M2YZ46</accession>
<reference evidence="1 2" key="1">
    <citation type="submission" date="2018-07" db="EMBL/GenBank/DDBJ databases">
        <title>High-quality-draft genome sequence of Gaiella occulta.</title>
        <authorList>
            <person name="Severino R."/>
            <person name="Froufe H.J.C."/>
            <person name="Rainey F.A."/>
            <person name="Barroso C."/>
            <person name="Albuquerque L."/>
            <person name="Lobo-Da-Cunha A."/>
            <person name="Da Costa M.S."/>
            <person name="Egas C."/>
        </authorList>
    </citation>
    <scope>NUCLEOTIDE SEQUENCE [LARGE SCALE GENOMIC DNA]</scope>
    <source>
        <strain evidence="1 2">F2-233</strain>
    </source>
</reference>
<comment type="caution">
    <text evidence="1">The sequence shown here is derived from an EMBL/GenBank/DDBJ whole genome shotgun (WGS) entry which is preliminary data.</text>
</comment>
<dbReference type="AlphaFoldDB" id="A0A7M2YZ46"/>